<evidence type="ECO:0000256" key="5">
    <source>
        <dbReference type="ARBA" id="ARBA00022692"/>
    </source>
</evidence>
<dbReference type="InterPro" id="IPR004761">
    <property type="entry name" value="Spore_GerAB"/>
</dbReference>
<dbReference type="EMBL" id="CP089291">
    <property type="protein sequence ID" value="UOF92144.1"/>
    <property type="molecule type" value="Genomic_DNA"/>
</dbReference>
<reference evidence="9" key="1">
    <citation type="submission" date="2021-12" db="EMBL/GenBank/DDBJ databases">
        <title>Alicyclobacillaceae gen. nov., sp. nov., isolated from chalcocite enrichment system.</title>
        <authorList>
            <person name="Jiang Z."/>
        </authorList>
    </citation>
    <scope>NUCLEOTIDE SEQUENCE</scope>
    <source>
        <strain evidence="9">MYW30-H2</strain>
    </source>
</reference>
<organism evidence="9 10">
    <name type="scientific">Fodinisporobacter ferrooxydans</name>
    <dbReference type="NCBI Taxonomy" id="2901836"/>
    <lineage>
        <taxon>Bacteria</taxon>
        <taxon>Bacillati</taxon>
        <taxon>Bacillota</taxon>
        <taxon>Bacilli</taxon>
        <taxon>Bacillales</taxon>
        <taxon>Alicyclobacillaceae</taxon>
        <taxon>Fodinisporobacter</taxon>
    </lineage>
</organism>
<evidence type="ECO:0000256" key="8">
    <source>
        <dbReference type="SAM" id="Phobius"/>
    </source>
</evidence>
<dbReference type="Pfam" id="PF03845">
    <property type="entry name" value="Spore_permease"/>
    <property type="match status" value="1"/>
</dbReference>
<evidence type="ECO:0000313" key="9">
    <source>
        <dbReference type="EMBL" id="UOF92144.1"/>
    </source>
</evidence>
<feature type="transmembrane region" description="Helical" evidence="8">
    <location>
        <begin position="189"/>
        <end position="210"/>
    </location>
</feature>
<dbReference type="Gene3D" id="1.20.1740.10">
    <property type="entry name" value="Amino acid/polyamine transporter I"/>
    <property type="match status" value="1"/>
</dbReference>
<keyword evidence="5 8" id="KW-0812">Transmembrane</keyword>
<feature type="transmembrane region" description="Helical" evidence="8">
    <location>
        <begin position="338"/>
        <end position="359"/>
    </location>
</feature>
<evidence type="ECO:0000256" key="1">
    <source>
        <dbReference type="ARBA" id="ARBA00004141"/>
    </source>
</evidence>
<keyword evidence="4" id="KW-0309">Germination</keyword>
<evidence type="ECO:0000256" key="7">
    <source>
        <dbReference type="ARBA" id="ARBA00023136"/>
    </source>
</evidence>
<evidence type="ECO:0000256" key="4">
    <source>
        <dbReference type="ARBA" id="ARBA00022544"/>
    </source>
</evidence>
<dbReference type="RefSeq" id="WP_347438830.1">
    <property type="nucleotide sequence ID" value="NZ_CP089291.1"/>
</dbReference>
<feature type="transmembrane region" description="Helical" evidence="8">
    <location>
        <begin position="150"/>
        <end position="169"/>
    </location>
</feature>
<comment type="subcellular location">
    <subcellularLocation>
        <location evidence="1">Membrane</location>
        <topology evidence="1">Multi-pass membrane protein</topology>
    </subcellularLocation>
</comment>
<proteinExistence type="inferred from homology"/>
<feature type="transmembrane region" description="Helical" evidence="8">
    <location>
        <begin position="114"/>
        <end position="138"/>
    </location>
</feature>
<name>A0ABY4CPG0_9BACL</name>
<comment type="similarity">
    <text evidence="2">Belongs to the amino acid-polyamine-organocation (APC) superfamily. Spore germination protein (SGP) (TC 2.A.3.9) family.</text>
</comment>
<evidence type="ECO:0000256" key="6">
    <source>
        <dbReference type="ARBA" id="ARBA00022989"/>
    </source>
</evidence>
<dbReference type="PANTHER" id="PTHR34975:SF2">
    <property type="entry name" value="SPORE GERMINATION PROTEIN A2"/>
    <property type="match status" value="1"/>
</dbReference>
<gene>
    <name evidence="9" type="ORF">LSG31_08090</name>
</gene>
<feature type="transmembrane region" description="Helical" evidence="8">
    <location>
        <begin position="88"/>
        <end position="108"/>
    </location>
</feature>
<keyword evidence="10" id="KW-1185">Reference proteome</keyword>
<keyword evidence="7 8" id="KW-0472">Membrane</keyword>
<protein>
    <submittedName>
        <fullName evidence="9">Spore germination protein</fullName>
    </submittedName>
</protein>
<dbReference type="NCBIfam" id="TIGR00912">
    <property type="entry name" value="2A0309"/>
    <property type="match status" value="1"/>
</dbReference>
<dbReference type="Proteomes" id="UP000830167">
    <property type="component" value="Chromosome"/>
</dbReference>
<evidence type="ECO:0000256" key="2">
    <source>
        <dbReference type="ARBA" id="ARBA00007998"/>
    </source>
</evidence>
<evidence type="ECO:0000313" key="10">
    <source>
        <dbReference type="Proteomes" id="UP000830167"/>
    </source>
</evidence>
<feature type="transmembrane region" description="Helical" evidence="8">
    <location>
        <begin position="47"/>
        <end position="68"/>
    </location>
</feature>
<dbReference type="PANTHER" id="PTHR34975">
    <property type="entry name" value="SPORE GERMINATION PROTEIN A2"/>
    <property type="match status" value="1"/>
</dbReference>
<keyword evidence="3" id="KW-0813">Transport</keyword>
<feature type="transmembrane region" description="Helical" evidence="8">
    <location>
        <begin position="276"/>
        <end position="296"/>
    </location>
</feature>
<sequence>MKGANGMIHEGHIGHREAIAVVSLYSVTKIFLSFPEEMVKLGGTASWQIPLLSGIWTAIFVFLIYRLYVRTEGASIFEVAYAYGGKFFGGLSSLIYTLFFLALGSLILREFTETVVATVLPGTPVSAVAIPFMLAILYIAYQGSEIFSRVGFIIAPIVFVGIAIIFLLNTNWMNPNYLLPIEGWGMSSVIYNSFFRTSMYGELFILVLLIPSFRKKQEFRKVCFWSLGISIVALTLTILCYLMIFSSEEASRLPFPMFQISRMIYLGRFLQRIESIFIFLWVSSAVIKVGVSLWGATFSFAEGIRVPLYKPLLFPMAILMYTLSFVPKNFPEAANWDISIFRLWGGLIPFGFIVILYMLTLVRKERGNG</sequence>
<feature type="transmembrane region" description="Helical" evidence="8">
    <location>
        <begin position="222"/>
        <end position="244"/>
    </location>
</feature>
<feature type="transmembrane region" description="Helical" evidence="8">
    <location>
        <begin position="308"/>
        <end position="326"/>
    </location>
</feature>
<keyword evidence="6 8" id="KW-1133">Transmembrane helix</keyword>
<evidence type="ECO:0000256" key="3">
    <source>
        <dbReference type="ARBA" id="ARBA00022448"/>
    </source>
</evidence>
<accession>A0ABY4CPG0</accession>